<evidence type="ECO:0000313" key="2">
    <source>
        <dbReference type="Proteomes" id="UP001295444"/>
    </source>
</evidence>
<dbReference type="AlphaFoldDB" id="A0AAD1W6C4"/>
<organism evidence="1 2">
    <name type="scientific">Pelobates cultripes</name>
    <name type="common">Western spadefoot toad</name>
    <dbReference type="NCBI Taxonomy" id="61616"/>
    <lineage>
        <taxon>Eukaryota</taxon>
        <taxon>Metazoa</taxon>
        <taxon>Chordata</taxon>
        <taxon>Craniata</taxon>
        <taxon>Vertebrata</taxon>
        <taxon>Euteleostomi</taxon>
        <taxon>Amphibia</taxon>
        <taxon>Batrachia</taxon>
        <taxon>Anura</taxon>
        <taxon>Pelobatoidea</taxon>
        <taxon>Pelobatidae</taxon>
        <taxon>Pelobates</taxon>
    </lineage>
</organism>
<sequence length="69" mass="7686">MATGFRPPLWKATDVLDEIPGTGRLHHTSSDEEDKLPSTKGNIKALLRNIRQIFAADIATVREEINTVE</sequence>
<reference evidence="1" key="1">
    <citation type="submission" date="2022-03" db="EMBL/GenBank/DDBJ databases">
        <authorList>
            <person name="Alioto T."/>
            <person name="Alioto T."/>
            <person name="Gomez Garrido J."/>
        </authorList>
    </citation>
    <scope>NUCLEOTIDE SEQUENCE</scope>
</reference>
<proteinExistence type="predicted"/>
<gene>
    <name evidence="1" type="ORF">PECUL_23A006007</name>
</gene>
<keyword evidence="2" id="KW-1185">Reference proteome</keyword>
<dbReference type="Proteomes" id="UP001295444">
    <property type="component" value="Chromosome 05"/>
</dbReference>
<evidence type="ECO:0000313" key="1">
    <source>
        <dbReference type="EMBL" id="CAH2293791.1"/>
    </source>
</evidence>
<accession>A0AAD1W6C4</accession>
<name>A0AAD1W6C4_PELCU</name>
<dbReference type="EMBL" id="OW240916">
    <property type="protein sequence ID" value="CAH2293791.1"/>
    <property type="molecule type" value="Genomic_DNA"/>
</dbReference>
<protein>
    <submittedName>
        <fullName evidence="1">Uncharacterized protein</fullName>
    </submittedName>
</protein>
<feature type="non-terminal residue" evidence="1">
    <location>
        <position position="69"/>
    </location>
</feature>